<protein>
    <submittedName>
        <fullName evidence="1">Uncharacterized protein</fullName>
    </submittedName>
</protein>
<dbReference type="GeneID" id="65131926"/>
<organism evidence="1 2">
    <name type="scientific">uncultured phage cr131_1</name>
    <dbReference type="NCBI Taxonomy" id="2772093"/>
    <lineage>
        <taxon>Viruses</taxon>
        <taxon>Duplodnaviria</taxon>
        <taxon>Heunggongvirae</taxon>
        <taxon>Uroviricota</taxon>
        <taxon>Caudoviricetes</taxon>
        <taxon>Crassvirales</taxon>
        <taxon>Suoliviridae</taxon>
        <taxon>Oafivirinae</taxon>
        <taxon>Cacepaovirus</taxon>
        <taxon>Cacepaovirus simiae</taxon>
    </lineage>
</organism>
<evidence type="ECO:0000313" key="1">
    <source>
        <dbReference type="EMBL" id="QOR57767.1"/>
    </source>
</evidence>
<accession>A0A7M1RTJ4</accession>
<evidence type="ECO:0000313" key="2">
    <source>
        <dbReference type="Proteomes" id="UP000594129"/>
    </source>
</evidence>
<proteinExistence type="predicted"/>
<dbReference type="KEGG" id="vg:65131926"/>
<dbReference type="EMBL" id="MT774409">
    <property type="protein sequence ID" value="QOR57767.1"/>
    <property type="molecule type" value="Genomic_DNA"/>
</dbReference>
<sequence length="192" mass="21344">MKRCLSTGSVALIKYLLSDERISDKVFNNTKDKAKYKSITIREDGTIILGKTSCLWWNQLLACQDKIPFNDFALKVWDALVNLSTGGNSEALEHGLSTEIANLSQREGDYDNLVHRLVDCYEHVCNNKGKLPLEGGSEKSDLEGTLKKHINVPSNIVINVDGVKKKTLSFNDSFGDKWIDVDLGVTGVSIRL</sequence>
<keyword evidence="2" id="KW-1185">Reference proteome</keyword>
<dbReference type="RefSeq" id="YP_010113407.1">
    <property type="nucleotide sequence ID" value="NC_055902.1"/>
</dbReference>
<name>A0A7M1RTJ4_9CAUD</name>
<reference evidence="1 2" key="1">
    <citation type="submission" date="2020-07" db="EMBL/GenBank/DDBJ databases">
        <title>Taxonomic proposal: Crassvirales, a new order of highly abundant and diverse bacterial viruses.</title>
        <authorList>
            <person name="Shkoporov A.N."/>
            <person name="Stockdale S.R."/>
            <person name="Guerin E."/>
            <person name="Ross R.P."/>
            <person name="Hill C."/>
        </authorList>
    </citation>
    <scope>NUCLEOTIDE SEQUENCE [LARGE SCALE GENOMIC DNA]</scope>
</reference>
<dbReference type="Proteomes" id="UP000594129">
    <property type="component" value="Segment"/>
</dbReference>